<organism evidence="10 11">
    <name type="scientific">Dermatophagoides farinae</name>
    <name type="common">American house dust mite</name>
    <dbReference type="NCBI Taxonomy" id="6954"/>
    <lineage>
        <taxon>Eukaryota</taxon>
        <taxon>Metazoa</taxon>
        <taxon>Ecdysozoa</taxon>
        <taxon>Arthropoda</taxon>
        <taxon>Chelicerata</taxon>
        <taxon>Arachnida</taxon>
        <taxon>Acari</taxon>
        <taxon>Acariformes</taxon>
        <taxon>Sarcoptiformes</taxon>
        <taxon>Astigmata</taxon>
        <taxon>Psoroptidia</taxon>
        <taxon>Analgoidea</taxon>
        <taxon>Pyroglyphidae</taxon>
        <taxon>Dermatophagoidinae</taxon>
        <taxon>Dermatophagoides</taxon>
    </lineage>
</organism>
<reference evidence="9" key="2">
    <citation type="submission" date="2020-06" db="EMBL/GenBank/DDBJ databases">
        <authorList>
            <person name="Ji K."/>
            <person name="Li J."/>
        </authorList>
    </citation>
    <scope>NUCLEOTIDE SEQUENCE</scope>
    <source>
        <strain evidence="9">JKM2019</strain>
        <tissue evidence="9">Whole body</tissue>
    </source>
</reference>
<feature type="transmembrane region" description="Helical" evidence="7">
    <location>
        <begin position="6"/>
        <end position="24"/>
    </location>
</feature>
<keyword evidence="7" id="KW-0812">Transmembrane</keyword>
<dbReference type="GO" id="GO:0046872">
    <property type="term" value="F:metal ion binding"/>
    <property type="evidence" value="ECO:0007669"/>
    <property type="project" value="UniProtKB-KW"/>
</dbReference>
<dbReference type="GO" id="GO:0010506">
    <property type="term" value="P:regulation of autophagy"/>
    <property type="evidence" value="ECO:0007669"/>
    <property type="project" value="InterPro"/>
</dbReference>
<dbReference type="OrthoDB" id="449252at2759"/>
<sequence length="98" mass="11177">MIGYEVLPWLTTALAVCYGVYLTYKTSSCCGGNKQKMNRKIDLDNVKVVHSFDIEDLDQKAVFCRCWKSEKFPYCDGTHNKHNELTGDNVGPLIIQKK</sequence>
<dbReference type="InterPro" id="IPR045131">
    <property type="entry name" value="CISD1/2"/>
</dbReference>
<dbReference type="PANTHER" id="PTHR13680:SF5">
    <property type="entry name" value="CDGSH IRON-SULFUR DOMAIN-CONTAINING PROTEIN 1"/>
    <property type="match status" value="1"/>
</dbReference>
<evidence type="ECO:0000256" key="1">
    <source>
        <dbReference type="ARBA" id="ARBA00008624"/>
    </source>
</evidence>
<keyword evidence="2" id="KW-0001">2Fe-2S</keyword>
<evidence type="ECO:0000313" key="10">
    <source>
        <dbReference type="EMBL" id="KAH9516145.1"/>
    </source>
</evidence>
<reference evidence="10" key="4">
    <citation type="journal article" date="2022" name="Res Sq">
        <title>Comparative Genomics Reveals Insights into the Divergent Evolution of Astigmatic Mites and Household Pest Adaptations.</title>
        <authorList>
            <person name="Xiong Q."/>
            <person name="Wan A.T.-Y."/>
            <person name="Liu X.-Y."/>
            <person name="Fung C.S.-H."/>
            <person name="Xiao X."/>
            <person name="Malainual N."/>
            <person name="Hou J."/>
            <person name="Wang L."/>
            <person name="Wang M."/>
            <person name="Yang K."/>
            <person name="Cui Y."/>
            <person name="Leung E."/>
            <person name="Nong W."/>
            <person name="Shin S.-K."/>
            <person name="Au S."/>
            <person name="Jeong K.Y."/>
            <person name="Chew F.T."/>
            <person name="Hui J."/>
            <person name="Leung T.F."/>
            <person name="Tungtrongchitr A."/>
            <person name="Zhong N."/>
            <person name="Liu Z."/>
            <person name="Tsui S."/>
        </authorList>
    </citation>
    <scope>NUCLEOTIDE SEQUENCE</scope>
    <source>
        <strain evidence="10">Derf</strain>
        <tissue evidence="10">Whole organism</tissue>
    </source>
</reference>
<dbReference type="EMBL" id="ASGP02000003">
    <property type="protein sequence ID" value="KAH9516145.1"/>
    <property type="molecule type" value="Genomic_DNA"/>
</dbReference>
<dbReference type="GO" id="GO:0051537">
    <property type="term" value="F:2 iron, 2 sulfur cluster binding"/>
    <property type="evidence" value="ECO:0007669"/>
    <property type="project" value="UniProtKB-KW"/>
</dbReference>
<keyword evidence="7" id="KW-1133">Transmembrane helix</keyword>
<evidence type="ECO:0000256" key="5">
    <source>
        <dbReference type="ARBA" id="ARBA00023014"/>
    </source>
</evidence>
<evidence type="ECO:0000313" key="9">
    <source>
        <dbReference type="EMBL" id="KAH7645901.1"/>
    </source>
</evidence>
<keyword evidence="4" id="KW-0408">Iron</keyword>
<keyword evidence="3" id="KW-0479">Metal-binding</keyword>
<evidence type="ECO:0000256" key="2">
    <source>
        <dbReference type="ARBA" id="ARBA00022714"/>
    </source>
</evidence>
<dbReference type="InterPro" id="IPR018967">
    <property type="entry name" value="FeS-contain_CDGSH-typ"/>
</dbReference>
<keyword evidence="11" id="KW-1185">Reference proteome</keyword>
<evidence type="ECO:0000256" key="3">
    <source>
        <dbReference type="ARBA" id="ARBA00022723"/>
    </source>
</evidence>
<proteinExistence type="inferred from homology"/>
<name>A0A922L3Z5_DERFA</name>
<dbReference type="PANTHER" id="PTHR13680">
    <property type="entry name" value="CDGSH IRON-SULFUR DOMAIN-CONTAINING PROTEIN 1"/>
    <property type="match status" value="1"/>
</dbReference>
<reference evidence="10" key="1">
    <citation type="submission" date="2013-05" db="EMBL/GenBank/DDBJ databases">
        <authorList>
            <person name="Yim A.K.Y."/>
            <person name="Chan T.F."/>
            <person name="Ji K.M."/>
            <person name="Liu X.Y."/>
            <person name="Zhou J.W."/>
            <person name="Li R.Q."/>
            <person name="Yang K.Y."/>
            <person name="Li J."/>
            <person name="Li M."/>
            <person name="Law P.T.W."/>
            <person name="Wu Y.L."/>
            <person name="Cai Z.L."/>
            <person name="Qin H."/>
            <person name="Bao Y."/>
            <person name="Leung R.K.K."/>
            <person name="Ng P.K.S."/>
            <person name="Zou J."/>
            <person name="Zhong X.J."/>
            <person name="Ran P.X."/>
            <person name="Zhong N.S."/>
            <person name="Liu Z.G."/>
            <person name="Tsui S.K.W."/>
        </authorList>
    </citation>
    <scope>NUCLEOTIDE SEQUENCE</scope>
    <source>
        <strain evidence="10">Derf</strain>
        <tissue evidence="10">Whole organism</tissue>
    </source>
</reference>
<comment type="cofactor">
    <cofactor evidence="6">
        <name>[2Fe-2S] cluster</name>
        <dbReference type="ChEBI" id="CHEBI:190135"/>
    </cofactor>
</comment>
<feature type="domain" description="Iron-binding zinc finger CDGSH type" evidence="8">
    <location>
        <begin position="47"/>
        <end position="85"/>
    </location>
</feature>
<keyword evidence="5" id="KW-0411">Iron-sulfur</keyword>
<evidence type="ECO:0000256" key="4">
    <source>
        <dbReference type="ARBA" id="ARBA00023004"/>
    </source>
</evidence>
<evidence type="ECO:0000256" key="6">
    <source>
        <dbReference type="ARBA" id="ARBA00034078"/>
    </source>
</evidence>
<dbReference type="Proteomes" id="UP000828236">
    <property type="component" value="Unassembled WGS sequence"/>
</dbReference>
<dbReference type="Gene3D" id="3.40.5.90">
    <property type="entry name" value="CDGSH iron-sulfur domain, mitoNEET-type"/>
    <property type="match status" value="1"/>
</dbReference>
<dbReference type="AlphaFoldDB" id="A0A922L3Z5"/>
<dbReference type="Proteomes" id="UP000790347">
    <property type="component" value="Unassembled WGS sequence"/>
</dbReference>
<protein>
    <submittedName>
        <fullName evidence="10">CDGSH iron-sulfur domain-containing protein 1</fullName>
    </submittedName>
</protein>
<evidence type="ECO:0000313" key="11">
    <source>
        <dbReference type="Proteomes" id="UP000790347"/>
    </source>
</evidence>
<gene>
    <name evidence="10" type="primary">CISD1_1</name>
    <name evidence="10" type="ORF">DERF_006906</name>
    <name evidence="9" type="ORF">HUG17_1439</name>
</gene>
<keyword evidence="7" id="KW-0472">Membrane</keyword>
<dbReference type="FunFam" id="3.40.5.90:FF:000001">
    <property type="entry name" value="CDGSH iron-sulfur domain-containing protein 1"/>
    <property type="match status" value="1"/>
</dbReference>
<evidence type="ECO:0000259" key="8">
    <source>
        <dbReference type="SMART" id="SM00704"/>
    </source>
</evidence>
<accession>A0A922L3Z5</accession>
<comment type="caution">
    <text evidence="10">The sequence shown here is derived from an EMBL/GenBank/DDBJ whole genome shotgun (WGS) entry which is preliminary data.</text>
</comment>
<dbReference type="SMART" id="SM00704">
    <property type="entry name" value="ZnF_CDGSH"/>
    <property type="match status" value="1"/>
</dbReference>
<reference evidence="9" key="3">
    <citation type="journal article" date="2021" name="World Allergy Organ. J.">
        <title>Chromosome-level assembly of Dermatophagoides farinae genome and transcriptome reveals two novel allergens Der f 37 and Der f 39.</title>
        <authorList>
            <person name="Chen J."/>
            <person name="Cai Z."/>
            <person name="Fan D."/>
            <person name="Hu J."/>
            <person name="Hou Y."/>
            <person name="He Y."/>
            <person name="Zhang Z."/>
            <person name="Zhao Z."/>
            <person name="Gao P."/>
            <person name="Hu W."/>
            <person name="Sun J."/>
            <person name="Li J."/>
            <person name="Ji K."/>
        </authorList>
    </citation>
    <scope>NUCLEOTIDE SEQUENCE</scope>
    <source>
        <strain evidence="9">JKM2019</strain>
    </source>
</reference>
<dbReference type="GO" id="GO:0005741">
    <property type="term" value="C:mitochondrial outer membrane"/>
    <property type="evidence" value="ECO:0007669"/>
    <property type="project" value="TreeGrafter"/>
</dbReference>
<dbReference type="EMBL" id="SDOV01000001">
    <property type="protein sequence ID" value="KAH7645901.1"/>
    <property type="molecule type" value="Genomic_DNA"/>
</dbReference>
<dbReference type="Pfam" id="PF09360">
    <property type="entry name" value="zf-CDGSH"/>
    <property type="match status" value="1"/>
</dbReference>
<evidence type="ECO:0000256" key="7">
    <source>
        <dbReference type="SAM" id="Phobius"/>
    </source>
</evidence>
<comment type="similarity">
    <text evidence="1">Belongs to the CISD protein family. CISD2 subfamily.</text>
</comment>
<dbReference type="InterPro" id="IPR042216">
    <property type="entry name" value="MitoNEET_CISD"/>
</dbReference>